<reference evidence="2" key="1">
    <citation type="submission" date="2015-05" db="UniProtKB">
        <authorList>
            <consortium name="EnsemblMetazoa"/>
        </authorList>
    </citation>
    <scope>IDENTIFICATION</scope>
</reference>
<feature type="compositionally biased region" description="Low complexity" evidence="1">
    <location>
        <begin position="103"/>
        <end position="112"/>
    </location>
</feature>
<dbReference type="eggNOG" id="KOG0488">
    <property type="taxonomic scope" value="Eukaryota"/>
</dbReference>
<keyword evidence="3" id="KW-1185">Reference proteome</keyword>
<dbReference type="VEuPathDB" id="VectorBase:RPRC009796"/>
<dbReference type="STRING" id="13249.T1I0H6"/>
<feature type="region of interest" description="Disordered" evidence="1">
    <location>
        <begin position="234"/>
        <end position="253"/>
    </location>
</feature>
<feature type="region of interest" description="Disordered" evidence="1">
    <location>
        <begin position="198"/>
        <end position="224"/>
    </location>
</feature>
<protein>
    <submittedName>
        <fullName evidence="2">Uncharacterized protein</fullName>
    </submittedName>
</protein>
<feature type="compositionally biased region" description="Basic residues" evidence="1">
    <location>
        <begin position="83"/>
        <end position="92"/>
    </location>
</feature>
<name>T1I0H6_RHOPR</name>
<dbReference type="Proteomes" id="UP000015103">
    <property type="component" value="Unassembled WGS sequence"/>
</dbReference>
<feature type="region of interest" description="Disordered" evidence="1">
    <location>
        <begin position="77"/>
        <end position="114"/>
    </location>
</feature>
<feature type="compositionally biased region" description="Basic and acidic residues" evidence="1">
    <location>
        <begin position="241"/>
        <end position="253"/>
    </location>
</feature>
<evidence type="ECO:0000256" key="1">
    <source>
        <dbReference type="SAM" id="MobiDB-lite"/>
    </source>
</evidence>
<accession>T1I0H6</accession>
<dbReference type="EMBL" id="ACPB03027414">
    <property type="status" value="NOT_ANNOTATED_CDS"/>
    <property type="molecule type" value="Genomic_DNA"/>
</dbReference>
<evidence type="ECO:0000313" key="2">
    <source>
        <dbReference type="EnsemblMetazoa" id="RPRC009796-PA"/>
    </source>
</evidence>
<feature type="region of interest" description="Disordered" evidence="1">
    <location>
        <begin position="1"/>
        <end position="57"/>
    </location>
</feature>
<dbReference type="InParanoid" id="T1I0H6"/>
<proteinExistence type="predicted"/>
<evidence type="ECO:0000313" key="3">
    <source>
        <dbReference type="Proteomes" id="UP000015103"/>
    </source>
</evidence>
<dbReference type="OMA" id="KMMQIEQ"/>
<dbReference type="EnsemblMetazoa" id="RPRC009796-RA">
    <property type="protein sequence ID" value="RPRC009796-PA"/>
    <property type="gene ID" value="RPRC009796"/>
</dbReference>
<dbReference type="AlphaFoldDB" id="T1I0H6"/>
<sequence>MAAEEELDIPEEIRNAGSGCNEDVKSEDEISVGCPSPAPKYSESELSRSSEEEMQHDDYFKPLKRLKMMQIEQVSYSIGGSNKKIKKPRPPRRQSLPEDHGSSHNNNNNNSGVKSFSILDILNHRPAKETRIVRPWDIGAESTSCIPPPAHRGLLPPPLLYRLPAAPRPKSAELYETCSSGRSSTGGSDCCTSPDIINCVSPRRPPPSQQAQRKGKNDTSPLDALFQMTSKTFEELNGESQGKKDKVLHASLK</sequence>
<dbReference type="HOGENOM" id="CLU_040964_1_0_1"/>
<feature type="compositionally biased region" description="Acidic residues" evidence="1">
    <location>
        <begin position="1"/>
        <end position="10"/>
    </location>
</feature>
<organism evidence="2 3">
    <name type="scientific">Rhodnius prolixus</name>
    <name type="common">Triatomid bug</name>
    <dbReference type="NCBI Taxonomy" id="13249"/>
    <lineage>
        <taxon>Eukaryota</taxon>
        <taxon>Metazoa</taxon>
        <taxon>Ecdysozoa</taxon>
        <taxon>Arthropoda</taxon>
        <taxon>Hexapoda</taxon>
        <taxon>Insecta</taxon>
        <taxon>Pterygota</taxon>
        <taxon>Neoptera</taxon>
        <taxon>Paraneoptera</taxon>
        <taxon>Hemiptera</taxon>
        <taxon>Heteroptera</taxon>
        <taxon>Panheteroptera</taxon>
        <taxon>Cimicomorpha</taxon>
        <taxon>Reduviidae</taxon>
        <taxon>Triatominae</taxon>
        <taxon>Rhodnius</taxon>
    </lineage>
</organism>
<feature type="compositionally biased region" description="Basic and acidic residues" evidence="1">
    <location>
        <begin position="42"/>
        <end position="57"/>
    </location>
</feature>